<dbReference type="Proteomes" id="UP000886595">
    <property type="component" value="Unassembled WGS sequence"/>
</dbReference>
<name>A0A8X7R438_BRACI</name>
<feature type="region of interest" description="Disordered" evidence="1">
    <location>
        <begin position="292"/>
        <end position="345"/>
    </location>
</feature>
<reference evidence="3 4" key="1">
    <citation type="submission" date="2020-02" db="EMBL/GenBank/DDBJ databases">
        <authorList>
            <person name="Ma Q."/>
            <person name="Huang Y."/>
            <person name="Song X."/>
            <person name="Pei D."/>
        </authorList>
    </citation>
    <scope>NUCLEOTIDE SEQUENCE [LARGE SCALE GENOMIC DNA]</scope>
    <source>
        <strain evidence="3">Sxm20200214</strain>
        <tissue evidence="3">Leaf</tissue>
    </source>
</reference>
<feature type="domain" description="Zinc knuckle CX2CX4HX4C" evidence="2">
    <location>
        <begin position="151"/>
        <end position="197"/>
    </location>
</feature>
<dbReference type="OrthoDB" id="1111599at2759"/>
<evidence type="ECO:0000259" key="2">
    <source>
        <dbReference type="Pfam" id="PF14392"/>
    </source>
</evidence>
<proteinExistence type="predicted"/>
<gene>
    <name evidence="3" type="ORF">Bca52824_052477</name>
</gene>
<dbReference type="AlphaFoldDB" id="A0A8X7R438"/>
<keyword evidence="4" id="KW-1185">Reference proteome</keyword>
<dbReference type="EMBL" id="JAAMPC010000011">
    <property type="protein sequence ID" value="KAG2281257.1"/>
    <property type="molecule type" value="Genomic_DNA"/>
</dbReference>
<organism evidence="3 4">
    <name type="scientific">Brassica carinata</name>
    <name type="common">Ethiopian mustard</name>
    <name type="synonym">Abyssinian cabbage</name>
    <dbReference type="NCBI Taxonomy" id="52824"/>
    <lineage>
        <taxon>Eukaryota</taxon>
        <taxon>Viridiplantae</taxon>
        <taxon>Streptophyta</taxon>
        <taxon>Embryophyta</taxon>
        <taxon>Tracheophyta</taxon>
        <taxon>Spermatophyta</taxon>
        <taxon>Magnoliopsida</taxon>
        <taxon>eudicotyledons</taxon>
        <taxon>Gunneridae</taxon>
        <taxon>Pentapetalae</taxon>
        <taxon>rosids</taxon>
        <taxon>malvids</taxon>
        <taxon>Brassicales</taxon>
        <taxon>Brassicaceae</taxon>
        <taxon>Brassiceae</taxon>
        <taxon>Brassica</taxon>
    </lineage>
</organism>
<feature type="region of interest" description="Disordered" evidence="1">
    <location>
        <begin position="459"/>
        <end position="529"/>
    </location>
</feature>
<protein>
    <recommendedName>
        <fullName evidence="2">Zinc knuckle CX2CX4HX4C domain-containing protein</fullName>
    </recommendedName>
</protein>
<feature type="compositionally biased region" description="Polar residues" evidence="1">
    <location>
        <begin position="486"/>
        <end position="495"/>
    </location>
</feature>
<feature type="compositionally biased region" description="Low complexity" evidence="1">
    <location>
        <begin position="505"/>
        <end position="521"/>
    </location>
</feature>
<feature type="region of interest" description="Disordered" evidence="1">
    <location>
        <begin position="220"/>
        <end position="267"/>
    </location>
</feature>
<comment type="caution">
    <text evidence="3">The sequence shown here is derived from an EMBL/GenBank/DDBJ whole genome shotgun (WGS) entry which is preliminary data.</text>
</comment>
<dbReference type="PANTHER" id="PTHR31286:SF132">
    <property type="entry name" value="DUF4283 DOMAIN-CONTAINING PROTEIN"/>
    <property type="match status" value="1"/>
</dbReference>
<accession>A0A8X7R438</accession>
<dbReference type="InterPro" id="IPR025836">
    <property type="entry name" value="Zn_knuckle_CX2CX4HX4C"/>
</dbReference>
<evidence type="ECO:0000313" key="3">
    <source>
        <dbReference type="EMBL" id="KAG2281257.1"/>
    </source>
</evidence>
<dbReference type="InterPro" id="IPR040256">
    <property type="entry name" value="At4g02000-like"/>
</dbReference>
<dbReference type="Pfam" id="PF14392">
    <property type="entry name" value="zf-CCHC_4"/>
    <property type="match status" value="1"/>
</dbReference>
<sequence length="529" mass="59325">MTQSSMIVRNGGSSNVRRKLESEDEIIQIPDCDLDAVMERFRMTLIGRVFNLQGQSIDALIHLLPHNRIWNVEGRVRGLNLGNGRFQFDFDNLCPKQMPLESFPNTIPFWISVTGVPVHFWNDQTFIAISKPLGTWTSLDSKRARILVSINVDKPLQFERRIEFPNGDIGRIFFSYEGLHRYCFTCHMISHDENACPQLTPEERELKRQQRAELDAQADPPSLTIGTMKRPRSSLNGRHSPNPGRHRLLLKSTPESSQHPVKTELTTPIKRNCLKSGNHLIGIILARTMGKTHITDTPTSRDREPRARSSSVIIRDPENRHQTHQHTISPRPEASSPGHKNNVPKQLDLDIDLDLGQDPEITLTEDEIALMDAEMLDNDDLLDEVPDDNAEKIDVISQLSPDNAETTNELQEDLSMVPLPTAPSQAKNDLAQTQDIAQRASLSMTSAKGYLKKLVPKNPELKGQKASKASKKLNQLRGRAPRKRSTLGNLSTVSSPDVPRNEVFPSALSKKPLSLSGSVVSQKPPSKRI</sequence>
<evidence type="ECO:0000313" key="4">
    <source>
        <dbReference type="Proteomes" id="UP000886595"/>
    </source>
</evidence>
<evidence type="ECO:0000256" key="1">
    <source>
        <dbReference type="SAM" id="MobiDB-lite"/>
    </source>
</evidence>
<dbReference type="PANTHER" id="PTHR31286">
    <property type="entry name" value="GLYCINE-RICH CELL WALL STRUCTURAL PROTEIN 1.8-LIKE"/>
    <property type="match status" value="1"/>
</dbReference>
<feature type="compositionally biased region" description="Polar residues" evidence="1">
    <location>
        <begin position="253"/>
        <end position="266"/>
    </location>
</feature>